<reference evidence="2" key="1">
    <citation type="submission" date="2020-08" db="EMBL/GenBank/DDBJ databases">
        <title>Multicomponent nature underlies the extraordinary mechanical properties of spider dragline silk.</title>
        <authorList>
            <person name="Kono N."/>
            <person name="Nakamura H."/>
            <person name="Mori M."/>
            <person name="Yoshida Y."/>
            <person name="Ohtoshi R."/>
            <person name="Malay A.D."/>
            <person name="Moran D.A.P."/>
            <person name="Tomita M."/>
            <person name="Numata K."/>
            <person name="Arakawa K."/>
        </authorList>
    </citation>
    <scope>NUCLEOTIDE SEQUENCE</scope>
</reference>
<proteinExistence type="predicted"/>
<evidence type="ECO:0000256" key="1">
    <source>
        <dbReference type="SAM" id="MobiDB-lite"/>
    </source>
</evidence>
<feature type="region of interest" description="Disordered" evidence="1">
    <location>
        <begin position="1"/>
        <end position="56"/>
    </location>
</feature>
<accession>A0A8X6P1M6</accession>
<evidence type="ECO:0000313" key="3">
    <source>
        <dbReference type="Proteomes" id="UP000887013"/>
    </source>
</evidence>
<sequence>MLPLKEKKRMTPQNGNEHRNSFKNENGGGPRQTFKRKDSSTVLSHPRQRRKRKFENGSLLLGGGLGSFEFTNKGAIHAFAETKNSLSSTKYYCFYLL</sequence>
<dbReference type="EMBL" id="BMAW01064530">
    <property type="protein sequence ID" value="GFT45660.1"/>
    <property type="molecule type" value="Genomic_DNA"/>
</dbReference>
<gene>
    <name evidence="2" type="ORF">NPIL_362681</name>
</gene>
<dbReference type="Proteomes" id="UP000887013">
    <property type="component" value="Unassembled WGS sequence"/>
</dbReference>
<dbReference type="AlphaFoldDB" id="A0A8X6P1M6"/>
<protein>
    <submittedName>
        <fullName evidence="2">Uncharacterized protein</fullName>
    </submittedName>
</protein>
<feature type="compositionally biased region" description="Basic residues" evidence="1">
    <location>
        <begin position="1"/>
        <end position="10"/>
    </location>
</feature>
<organism evidence="2 3">
    <name type="scientific">Nephila pilipes</name>
    <name type="common">Giant wood spider</name>
    <name type="synonym">Nephila maculata</name>
    <dbReference type="NCBI Taxonomy" id="299642"/>
    <lineage>
        <taxon>Eukaryota</taxon>
        <taxon>Metazoa</taxon>
        <taxon>Ecdysozoa</taxon>
        <taxon>Arthropoda</taxon>
        <taxon>Chelicerata</taxon>
        <taxon>Arachnida</taxon>
        <taxon>Araneae</taxon>
        <taxon>Araneomorphae</taxon>
        <taxon>Entelegynae</taxon>
        <taxon>Araneoidea</taxon>
        <taxon>Nephilidae</taxon>
        <taxon>Nephila</taxon>
    </lineage>
</organism>
<keyword evidence="3" id="KW-1185">Reference proteome</keyword>
<name>A0A8X6P1M6_NEPPI</name>
<evidence type="ECO:0000313" key="2">
    <source>
        <dbReference type="EMBL" id="GFT45660.1"/>
    </source>
</evidence>
<comment type="caution">
    <text evidence="2">The sequence shown here is derived from an EMBL/GenBank/DDBJ whole genome shotgun (WGS) entry which is preliminary data.</text>
</comment>